<proteinExistence type="predicted"/>
<organism evidence="2 3">
    <name type="scientific">Suttonella indologenes</name>
    <dbReference type="NCBI Taxonomy" id="13276"/>
    <lineage>
        <taxon>Bacteria</taxon>
        <taxon>Pseudomonadati</taxon>
        <taxon>Pseudomonadota</taxon>
        <taxon>Gammaproteobacteria</taxon>
        <taxon>Cardiobacteriales</taxon>
        <taxon>Cardiobacteriaceae</taxon>
        <taxon>Suttonella</taxon>
    </lineage>
</organism>
<dbReference type="EMBL" id="UHIA01000004">
    <property type="protein sequence ID" value="SUO96497.1"/>
    <property type="molecule type" value="Genomic_DNA"/>
</dbReference>
<keyword evidence="1" id="KW-0732">Signal</keyword>
<gene>
    <name evidence="2" type="ORF">NCTC10717_01034</name>
</gene>
<feature type="chain" id="PRO_5017028810" evidence="1">
    <location>
        <begin position="31"/>
        <end position="131"/>
    </location>
</feature>
<dbReference type="Proteomes" id="UP000254575">
    <property type="component" value="Unassembled WGS sequence"/>
</dbReference>
<dbReference type="PROSITE" id="PS51257">
    <property type="entry name" value="PROKAR_LIPOPROTEIN"/>
    <property type="match status" value="1"/>
</dbReference>
<evidence type="ECO:0000256" key="1">
    <source>
        <dbReference type="SAM" id="SignalP"/>
    </source>
</evidence>
<keyword evidence="3" id="KW-1185">Reference proteome</keyword>
<dbReference type="OrthoDB" id="8913515at2"/>
<protein>
    <submittedName>
        <fullName evidence="2">Uncharacterized protein</fullName>
    </submittedName>
</protein>
<reference evidence="2 3" key="1">
    <citation type="submission" date="2018-06" db="EMBL/GenBank/DDBJ databases">
        <authorList>
            <consortium name="Pathogen Informatics"/>
            <person name="Doyle S."/>
        </authorList>
    </citation>
    <scope>NUCLEOTIDE SEQUENCE [LARGE SCALE GENOMIC DNA]</scope>
    <source>
        <strain evidence="2 3">NCTC10717</strain>
    </source>
</reference>
<evidence type="ECO:0000313" key="2">
    <source>
        <dbReference type="EMBL" id="SUO96497.1"/>
    </source>
</evidence>
<name>A0A380MYG9_9GAMM</name>
<accession>A0A380MYG9</accession>
<feature type="signal peptide" evidence="1">
    <location>
        <begin position="1"/>
        <end position="30"/>
    </location>
</feature>
<sequence length="131" mass="14480">MKTIRKNRSLRALALSAALSFMLTACLVNAAMDGAKVSSRCLLEAGEQWSQLRQTCLRLSAAADVRLDDSAYSGAAVYALFSPDRQQAELFANDIEGSLLLDAVKGGYRSRDGVHYLQYRDGNWHRRQKAP</sequence>
<evidence type="ECO:0000313" key="3">
    <source>
        <dbReference type="Proteomes" id="UP000254575"/>
    </source>
</evidence>
<dbReference type="AlphaFoldDB" id="A0A380MYG9"/>